<evidence type="ECO:0000313" key="3">
    <source>
        <dbReference type="EMBL" id="PPB79850.1"/>
    </source>
</evidence>
<evidence type="ECO:0000256" key="1">
    <source>
        <dbReference type="ARBA" id="ARBA00022827"/>
    </source>
</evidence>
<feature type="domain" description="FAD-binding PCMH-type" evidence="2">
    <location>
        <begin position="13"/>
        <end position="180"/>
    </location>
</feature>
<organism evidence="3 4">
    <name type="scientific">Albidovulum inexpectatum</name>
    <dbReference type="NCBI Taxonomy" id="196587"/>
    <lineage>
        <taxon>Bacteria</taxon>
        <taxon>Pseudomonadati</taxon>
        <taxon>Pseudomonadota</taxon>
        <taxon>Alphaproteobacteria</taxon>
        <taxon>Rhodobacterales</taxon>
        <taxon>Paracoccaceae</taxon>
        <taxon>Albidovulum</taxon>
    </lineage>
</organism>
<keyword evidence="1" id="KW-0285">Flavoprotein</keyword>
<dbReference type="InterPro" id="IPR036318">
    <property type="entry name" value="FAD-bd_PCMH-like_sf"/>
</dbReference>
<dbReference type="Pfam" id="PF01565">
    <property type="entry name" value="FAD_binding_4"/>
    <property type="match status" value="1"/>
</dbReference>
<comment type="caution">
    <text evidence="3">The sequence shown here is derived from an EMBL/GenBank/DDBJ whole genome shotgun (WGS) entry which is preliminary data.</text>
</comment>
<dbReference type="InterPro" id="IPR016166">
    <property type="entry name" value="FAD-bd_PCMH"/>
</dbReference>
<dbReference type="InterPro" id="IPR016169">
    <property type="entry name" value="FAD-bd_PCMH_sub2"/>
</dbReference>
<dbReference type="InterPro" id="IPR010031">
    <property type="entry name" value="FAD_lactone_oxidase-like"/>
</dbReference>
<reference evidence="3 4" key="1">
    <citation type="submission" date="2018-01" db="EMBL/GenBank/DDBJ databases">
        <title>Genomic Encyclopedia of Archaeal and Bacterial Type Strains, Phase II (KMG-II): from individual species to whole genera.</title>
        <authorList>
            <person name="Goeker M."/>
        </authorList>
    </citation>
    <scope>NUCLEOTIDE SEQUENCE [LARGE SCALE GENOMIC DNA]</scope>
    <source>
        <strain evidence="3 4">DSM 12048</strain>
    </source>
</reference>
<evidence type="ECO:0000259" key="2">
    <source>
        <dbReference type="PROSITE" id="PS51387"/>
    </source>
</evidence>
<dbReference type="RefSeq" id="WP_104072010.1">
    <property type="nucleotide sequence ID" value="NZ_PRDS01000008.1"/>
</dbReference>
<dbReference type="Proteomes" id="UP000239736">
    <property type="component" value="Unassembled WGS sequence"/>
</dbReference>
<evidence type="ECO:0000313" key="4">
    <source>
        <dbReference type="Proteomes" id="UP000239736"/>
    </source>
</evidence>
<dbReference type="PANTHER" id="PTHR43762:SF1">
    <property type="entry name" value="D-ARABINONO-1,4-LACTONE OXIDASE"/>
    <property type="match status" value="1"/>
</dbReference>
<dbReference type="GO" id="GO:0016899">
    <property type="term" value="F:oxidoreductase activity, acting on the CH-OH group of donors, oxygen as acceptor"/>
    <property type="evidence" value="ECO:0007669"/>
    <property type="project" value="InterPro"/>
</dbReference>
<dbReference type="Gene3D" id="3.30.465.10">
    <property type="match status" value="1"/>
</dbReference>
<accession>A0A2S5JEN9</accession>
<dbReference type="GO" id="GO:0071949">
    <property type="term" value="F:FAD binding"/>
    <property type="evidence" value="ECO:0007669"/>
    <property type="project" value="InterPro"/>
</dbReference>
<dbReference type="PANTHER" id="PTHR43762">
    <property type="entry name" value="L-GULONOLACTONE OXIDASE"/>
    <property type="match status" value="1"/>
</dbReference>
<dbReference type="EMBL" id="PRDS01000008">
    <property type="protein sequence ID" value="PPB79850.1"/>
    <property type="molecule type" value="Genomic_DNA"/>
</dbReference>
<name>A0A2S5JEN9_9RHOB</name>
<dbReference type="SUPFAM" id="SSF56176">
    <property type="entry name" value="FAD-binding/transporter-associated domain-like"/>
    <property type="match status" value="1"/>
</dbReference>
<keyword evidence="1" id="KW-0274">FAD</keyword>
<sequence>MSWKRTEYAGWGRALRATAEIARPERLRALHGTMGDALVPAMGMRRSYGDAALVDGGRVIDMTRLDRMIGFDPATGILEVEAGVRIGEIAAAFAPRGWLPAVMPGTGFATVGGCIAQDVHGKNHHHAGSFCQHVVSLRLATPTGENEVTPEGSPDLFRATAGGLGQTGVIVSARMKLARCPGDVMVVTERRIADWDEFLARLDGSRATYTVGWIDATATGAKLGRGILEEGETGSGLVPRRRRAARVPMDAPRIALSSPVVRAFNAAYFRRVPASGRTVVRPIDDFFFPLDRIHDWNRLYGKSGFHQFQCVVPVGAADALRAMLERIARSGLASPLAVLKRMGAGRAGYLSFPMEGYTLAVDMPNTEAARSLIRELIVQARDAGGRIYFAKDSLARAEDITGMYPELDDWRVVVGRQDPQGRLITDLVRRLQLRGTA</sequence>
<gene>
    <name evidence="3" type="ORF">LV82_02406</name>
</gene>
<dbReference type="OrthoDB" id="143770at2"/>
<keyword evidence="4" id="KW-1185">Reference proteome</keyword>
<dbReference type="AlphaFoldDB" id="A0A2S5JEN9"/>
<protein>
    <submittedName>
        <fullName evidence="3">Decaprenylphospho-beta-D-ribofuranose 2-oxidase</fullName>
    </submittedName>
</protein>
<proteinExistence type="predicted"/>
<dbReference type="InterPro" id="IPR006094">
    <property type="entry name" value="Oxid_FAD_bind_N"/>
</dbReference>
<dbReference type="PROSITE" id="PS51387">
    <property type="entry name" value="FAD_PCMH"/>
    <property type="match status" value="1"/>
</dbReference>